<accession>A0A940YLK9</accession>
<dbReference type="PROSITE" id="PS51257">
    <property type="entry name" value="PROKAR_LIPOPROTEIN"/>
    <property type="match status" value="1"/>
</dbReference>
<feature type="compositionally biased region" description="Basic and acidic residues" evidence="1">
    <location>
        <begin position="112"/>
        <end position="125"/>
    </location>
</feature>
<dbReference type="Proteomes" id="UP000678374">
    <property type="component" value="Unassembled WGS sequence"/>
</dbReference>
<reference evidence="2" key="1">
    <citation type="submission" date="2021-04" db="EMBL/GenBank/DDBJ databases">
        <title>The genome sequence of Ideonella sp. 4Y11.</title>
        <authorList>
            <person name="Liu Y."/>
        </authorList>
    </citation>
    <scope>NUCLEOTIDE SEQUENCE</scope>
    <source>
        <strain evidence="2">4Y11</strain>
    </source>
</reference>
<evidence type="ECO:0000313" key="3">
    <source>
        <dbReference type="Proteomes" id="UP000678374"/>
    </source>
</evidence>
<keyword evidence="3" id="KW-1185">Reference proteome</keyword>
<proteinExistence type="predicted"/>
<dbReference type="RefSeq" id="WP_210801745.1">
    <property type="nucleotide sequence ID" value="NZ_JAGQDE010000007.1"/>
</dbReference>
<feature type="region of interest" description="Disordered" evidence="1">
    <location>
        <begin position="82"/>
        <end position="134"/>
    </location>
</feature>
<evidence type="ECO:0000313" key="2">
    <source>
        <dbReference type="EMBL" id="MBQ0959227.1"/>
    </source>
</evidence>
<protein>
    <submittedName>
        <fullName evidence="2">Uncharacterized protein</fullName>
    </submittedName>
</protein>
<sequence length="134" mass="14123">MRPILTLSVLAGTLLLAGCDQLGIESATVVAEKRSAEGKAIGGACRHAARAIEDCYTLNKKADKAAVYAGWRDMDDYMRENKLEPVLPQIKPEPKKKPPPADGEAAVAEADAEPKAGQDAKDGHDAAPAAHGKH</sequence>
<dbReference type="AlphaFoldDB" id="A0A940YLK9"/>
<comment type="caution">
    <text evidence="2">The sequence shown here is derived from an EMBL/GenBank/DDBJ whole genome shotgun (WGS) entry which is preliminary data.</text>
</comment>
<evidence type="ECO:0000256" key="1">
    <source>
        <dbReference type="SAM" id="MobiDB-lite"/>
    </source>
</evidence>
<gene>
    <name evidence="2" type="ORF">KAK06_09680</name>
</gene>
<dbReference type="EMBL" id="JAGQDE010000007">
    <property type="protein sequence ID" value="MBQ0959227.1"/>
    <property type="molecule type" value="Genomic_DNA"/>
</dbReference>
<organism evidence="2 3">
    <name type="scientific">Ideonella aquatica</name>
    <dbReference type="NCBI Taxonomy" id="2824119"/>
    <lineage>
        <taxon>Bacteria</taxon>
        <taxon>Pseudomonadati</taxon>
        <taxon>Pseudomonadota</taxon>
        <taxon>Betaproteobacteria</taxon>
        <taxon>Burkholderiales</taxon>
        <taxon>Sphaerotilaceae</taxon>
        <taxon>Ideonella</taxon>
    </lineage>
</organism>
<name>A0A940YLK9_9BURK</name>